<keyword evidence="5" id="KW-0830">Ubiquinone</keyword>
<dbReference type="GO" id="GO:0009060">
    <property type="term" value="P:aerobic respiration"/>
    <property type="evidence" value="ECO:0007669"/>
    <property type="project" value="TreeGrafter"/>
</dbReference>
<dbReference type="EMBL" id="CP003557">
    <property type="protein sequence ID" value="AFN75265.1"/>
    <property type="molecule type" value="Genomic_DNA"/>
</dbReference>
<dbReference type="EC" id="7.1.1.-" evidence="5"/>
<dbReference type="InterPro" id="IPR001694">
    <property type="entry name" value="NADH_UbQ_OxRdtase_su1/FPO"/>
</dbReference>
<comment type="caution">
    <text evidence="5">Lacks conserved residue(s) required for the propagation of feature annotation.</text>
</comment>
<accession>I6Z7X3</accession>
<dbReference type="Pfam" id="PF00146">
    <property type="entry name" value="NADHdh"/>
    <property type="match status" value="1"/>
</dbReference>
<feature type="transmembrane region" description="Helical" evidence="5">
    <location>
        <begin position="323"/>
        <end position="341"/>
    </location>
</feature>
<dbReference type="HOGENOM" id="CLU_015134_0_1_10"/>
<comment type="catalytic activity">
    <reaction evidence="5">
        <text>a quinone + NADH + 5 H(+)(in) = a quinol + NAD(+) + 4 H(+)(out)</text>
        <dbReference type="Rhea" id="RHEA:57888"/>
        <dbReference type="ChEBI" id="CHEBI:15378"/>
        <dbReference type="ChEBI" id="CHEBI:24646"/>
        <dbReference type="ChEBI" id="CHEBI:57540"/>
        <dbReference type="ChEBI" id="CHEBI:57945"/>
        <dbReference type="ChEBI" id="CHEBI:132124"/>
    </reaction>
</comment>
<keyword evidence="4 5" id="KW-0472">Membrane</keyword>
<dbReference type="STRING" id="1191523.MROS_2033"/>
<evidence type="ECO:0000256" key="6">
    <source>
        <dbReference type="RuleBase" id="RU000471"/>
    </source>
</evidence>
<dbReference type="eggNOG" id="COG1005">
    <property type="taxonomic scope" value="Bacteria"/>
</dbReference>
<evidence type="ECO:0000256" key="5">
    <source>
        <dbReference type="HAMAP-Rule" id="MF_01350"/>
    </source>
</evidence>
<dbReference type="GO" id="GO:0003954">
    <property type="term" value="F:NADH dehydrogenase activity"/>
    <property type="evidence" value="ECO:0007669"/>
    <property type="project" value="TreeGrafter"/>
</dbReference>
<comment type="subunit">
    <text evidence="5">NDH-1 is composed of 14 different subunits. Subunits NuoA, H, J, K, L, M, N constitute the membrane sector of the complex.</text>
</comment>
<dbReference type="GO" id="GO:0048038">
    <property type="term" value="F:quinone binding"/>
    <property type="evidence" value="ECO:0007669"/>
    <property type="project" value="UniProtKB-KW"/>
</dbReference>
<feature type="transmembrane region" description="Helical" evidence="5">
    <location>
        <begin position="240"/>
        <end position="263"/>
    </location>
</feature>
<keyword evidence="5 6" id="KW-0520">NAD</keyword>
<feature type="transmembrane region" description="Helical" evidence="5">
    <location>
        <begin position="191"/>
        <end position="211"/>
    </location>
</feature>
<evidence type="ECO:0000256" key="4">
    <source>
        <dbReference type="ARBA" id="ARBA00023136"/>
    </source>
</evidence>
<dbReference type="AlphaFoldDB" id="I6Z7X3"/>
<feature type="transmembrane region" description="Helical" evidence="5">
    <location>
        <begin position="81"/>
        <end position="100"/>
    </location>
</feature>
<feature type="transmembrane region" description="Helical" evidence="5">
    <location>
        <begin position="120"/>
        <end position="140"/>
    </location>
</feature>
<organism evidence="7 8">
    <name type="scientific">Melioribacter roseus (strain DSM 23840 / JCM 17771 / VKM B-2668 / P3M-2)</name>
    <dbReference type="NCBI Taxonomy" id="1191523"/>
    <lineage>
        <taxon>Bacteria</taxon>
        <taxon>Pseudomonadati</taxon>
        <taxon>Ignavibacteriota</taxon>
        <taxon>Ignavibacteria</taxon>
        <taxon>Ignavibacteriales</taxon>
        <taxon>Melioribacteraceae</taxon>
        <taxon>Melioribacter</taxon>
    </lineage>
</organism>
<feature type="transmembrane region" description="Helical" evidence="5">
    <location>
        <begin position="283"/>
        <end position="303"/>
    </location>
</feature>
<dbReference type="Proteomes" id="UP000009011">
    <property type="component" value="Chromosome"/>
</dbReference>
<proteinExistence type="inferred from homology"/>
<dbReference type="RefSeq" id="WP_014856697.1">
    <property type="nucleotide sequence ID" value="NC_018178.1"/>
</dbReference>
<sequence>MTIWEIIIVSVIKIAIALTALLLSVAYMVYFERKISAWAQNRLGPNRVGYKGLLQPFADVFKLLFKEDIVPNAADKTLHTMAPFISLFVAFATYAVVPIGPEVNLFGYQIKLVVADVNIGILYVLALTSLGVYGITLAGWSSGSKYSLLGGIRSSAQMISYEVSMGFSIGGVLLMAGSLRPIDIVDAQYGWMWNAIVQPIGFITFVVSAFAETNRLPFDLPEAEPELVGGYHTEYSSFKFAGFFLAEYANMIIASLLIVTLYLGGWQIPYIDKLGLSEGLTTVLQIAAFLLKTAFMLFVFIWVRWSIPRFRYDQLMNLGWKVMFPLALLNIVWVALLIMIFKL</sequence>
<comment type="function">
    <text evidence="5">NDH-1 shuttles electrons from NADH, via FMN and iron-sulfur (Fe-S) centers, to quinones in the respiratory chain. The immediate electron acceptor for the enzyme in this species is believed to be ubiquinone. Couples the redox reaction to proton translocation (for every two electrons transferred, four hydrogen ions are translocated across the cytoplasmic membrane), and thus conserves the redox energy in a proton gradient. This subunit may bind ubiquinone.</text>
</comment>
<protein>
    <recommendedName>
        <fullName evidence="5">NADH-quinone oxidoreductase subunit H</fullName>
        <ecNumber evidence="5">7.1.1.-</ecNumber>
    </recommendedName>
    <alternativeName>
        <fullName evidence="5">NADH dehydrogenase I subunit H</fullName>
    </alternativeName>
    <alternativeName>
        <fullName evidence="5">NDH-1 subunit H</fullName>
    </alternativeName>
</protein>
<evidence type="ECO:0000256" key="1">
    <source>
        <dbReference type="ARBA" id="ARBA00004141"/>
    </source>
</evidence>
<feature type="transmembrane region" description="Helical" evidence="5">
    <location>
        <begin position="6"/>
        <end position="30"/>
    </location>
</feature>
<dbReference type="PROSITE" id="PS00668">
    <property type="entry name" value="COMPLEX1_ND1_2"/>
    <property type="match status" value="1"/>
</dbReference>
<dbReference type="NCBIfam" id="NF004741">
    <property type="entry name" value="PRK06076.1-2"/>
    <property type="match status" value="1"/>
</dbReference>
<keyword evidence="3 5" id="KW-1133">Transmembrane helix</keyword>
<dbReference type="GO" id="GO:0005886">
    <property type="term" value="C:plasma membrane"/>
    <property type="evidence" value="ECO:0007669"/>
    <property type="project" value="UniProtKB-SubCell"/>
</dbReference>
<dbReference type="OrthoDB" id="9803734at2"/>
<evidence type="ECO:0000313" key="7">
    <source>
        <dbReference type="EMBL" id="AFN75265.1"/>
    </source>
</evidence>
<keyword evidence="2 5" id="KW-0812">Transmembrane</keyword>
<keyword evidence="8" id="KW-1185">Reference proteome</keyword>
<evidence type="ECO:0000313" key="8">
    <source>
        <dbReference type="Proteomes" id="UP000009011"/>
    </source>
</evidence>
<gene>
    <name evidence="5" type="primary">nuoH</name>
    <name evidence="7" type="ordered locus">MROS_2033</name>
</gene>
<comment type="similarity">
    <text evidence="5 6">Belongs to the complex I subunit 1 family.</text>
</comment>
<dbReference type="PATRIC" id="fig|1191523.3.peg.2149"/>
<dbReference type="PANTHER" id="PTHR11432">
    <property type="entry name" value="NADH DEHYDROGENASE SUBUNIT 1"/>
    <property type="match status" value="1"/>
</dbReference>
<dbReference type="InterPro" id="IPR018086">
    <property type="entry name" value="NADH_UbQ_OxRdtase_su1_CS"/>
</dbReference>
<evidence type="ECO:0000256" key="3">
    <source>
        <dbReference type="ARBA" id="ARBA00022989"/>
    </source>
</evidence>
<keyword evidence="5" id="KW-0874">Quinone</keyword>
<dbReference type="HAMAP" id="MF_01350">
    <property type="entry name" value="NDH1_NuoH"/>
    <property type="match status" value="1"/>
</dbReference>
<reference evidence="7 8" key="1">
    <citation type="journal article" date="2013" name="PLoS ONE">
        <title>Genomic analysis of Melioribacter roseus, facultatively anaerobic organotrophic bacterium representing a novel deep lineage within Bacteriodetes/Chlorobi group.</title>
        <authorList>
            <person name="Kadnikov V.V."/>
            <person name="Mardanov A.V."/>
            <person name="Podosokorskaya O.A."/>
            <person name="Gavrilov S.N."/>
            <person name="Kublanov I.V."/>
            <person name="Beletsky A.V."/>
            <person name="Bonch-Osmolovskaya E.A."/>
            <person name="Ravin N.V."/>
        </authorList>
    </citation>
    <scope>NUCLEOTIDE SEQUENCE [LARGE SCALE GENOMIC DNA]</scope>
    <source>
        <strain evidence="8">JCM 17771 / P3M-2</strain>
    </source>
</reference>
<keyword evidence="5" id="KW-1278">Translocase</keyword>
<evidence type="ECO:0000256" key="2">
    <source>
        <dbReference type="ARBA" id="ARBA00022692"/>
    </source>
</evidence>
<comment type="subcellular location">
    <subcellularLocation>
        <location evidence="6">Cell membrane</location>
        <topology evidence="6">Multi-pass membrane protein</topology>
    </subcellularLocation>
    <subcellularLocation>
        <location evidence="1">Membrane</location>
        <topology evidence="1">Multi-pass membrane protein</topology>
    </subcellularLocation>
</comment>
<name>I6Z7X3_MELRP</name>
<dbReference type="KEGG" id="mro:MROS_2033"/>
<dbReference type="GO" id="GO:0016655">
    <property type="term" value="F:oxidoreductase activity, acting on NAD(P)H, quinone or similar compound as acceptor"/>
    <property type="evidence" value="ECO:0007669"/>
    <property type="project" value="UniProtKB-UniRule"/>
</dbReference>
<dbReference type="PANTHER" id="PTHR11432:SF3">
    <property type="entry name" value="NADH-UBIQUINONE OXIDOREDUCTASE CHAIN 1"/>
    <property type="match status" value="1"/>
</dbReference>